<dbReference type="InterPro" id="IPR014197">
    <property type="entry name" value="Sporulation_prot_YunB"/>
</dbReference>
<dbReference type="RefSeq" id="WP_035134422.1">
    <property type="nucleotide sequence ID" value="NZ_JPMD01000035.1"/>
</dbReference>
<dbReference type="eggNOG" id="ENOG5031XUS">
    <property type="taxonomic scope" value="Bacteria"/>
</dbReference>
<name>A0A084J933_9CLOT</name>
<protein>
    <submittedName>
        <fullName evidence="2">Sporulation protein</fullName>
    </submittedName>
</protein>
<reference evidence="2 3" key="1">
    <citation type="submission" date="2014-07" db="EMBL/GenBank/DDBJ databases">
        <title>Draft genome of Clostridium sulfidigenes 113A isolated from sediments associated with methane hydrate from Krishna Godavari basin.</title>
        <authorList>
            <person name="Honkalas V.S."/>
            <person name="Dabir A.P."/>
            <person name="Arora P."/>
            <person name="Dhakephalkar P.K."/>
        </authorList>
    </citation>
    <scope>NUCLEOTIDE SEQUENCE [LARGE SCALE GENOMIC DNA]</scope>
    <source>
        <strain evidence="2 3">113A</strain>
    </source>
</reference>
<accession>A0A084J933</accession>
<dbReference type="Proteomes" id="UP000028542">
    <property type="component" value="Unassembled WGS sequence"/>
</dbReference>
<keyword evidence="1" id="KW-0812">Transmembrane</keyword>
<dbReference type="NCBIfam" id="TIGR02832">
    <property type="entry name" value="spo_yunB"/>
    <property type="match status" value="1"/>
</dbReference>
<dbReference type="PIRSF" id="PIRSF021383">
    <property type="entry name" value="YunB"/>
    <property type="match status" value="1"/>
</dbReference>
<gene>
    <name evidence="2" type="ORF">IO99_14440</name>
</gene>
<dbReference type="EMBL" id="JPMD01000035">
    <property type="protein sequence ID" value="KEZ85467.1"/>
    <property type="molecule type" value="Genomic_DNA"/>
</dbReference>
<proteinExistence type="predicted"/>
<keyword evidence="1" id="KW-0472">Membrane</keyword>
<comment type="caution">
    <text evidence="2">The sequence shown here is derived from an EMBL/GenBank/DDBJ whole genome shotgun (WGS) entry which is preliminary data.</text>
</comment>
<evidence type="ECO:0000256" key="1">
    <source>
        <dbReference type="SAM" id="Phobius"/>
    </source>
</evidence>
<sequence length="210" mass="23974">MKSSLKLKFTIIIFLIMTFLITFIYTLDKIIMPTVKLVADAQMRAEVTNTINKTIFQEYSKNFNYNDIIKFDKDNDGNIIMMSADTLKLSEIATLTVLKAQDELEERSKVDIKIPMGYVTKNNILARFGPDVKIRMRPIGHITTRYISEFEDAGINQTRHKIYIETTTRVKMIMAVSSSELEIVNEIPIVETIIVGRVPSTAIQMDLNGN</sequence>
<organism evidence="2 3">
    <name type="scientific">Clostridium sulfidigenes</name>
    <dbReference type="NCBI Taxonomy" id="318464"/>
    <lineage>
        <taxon>Bacteria</taxon>
        <taxon>Bacillati</taxon>
        <taxon>Bacillota</taxon>
        <taxon>Clostridia</taxon>
        <taxon>Eubacteriales</taxon>
        <taxon>Clostridiaceae</taxon>
        <taxon>Clostridium</taxon>
    </lineage>
</organism>
<dbReference type="AlphaFoldDB" id="A0A084J933"/>
<dbReference type="STRING" id="318464.IO99_14440"/>
<keyword evidence="3" id="KW-1185">Reference proteome</keyword>
<feature type="transmembrane region" description="Helical" evidence="1">
    <location>
        <begin position="7"/>
        <end position="27"/>
    </location>
</feature>
<keyword evidence="1" id="KW-1133">Transmembrane helix</keyword>
<evidence type="ECO:0000313" key="3">
    <source>
        <dbReference type="Proteomes" id="UP000028542"/>
    </source>
</evidence>
<evidence type="ECO:0000313" key="2">
    <source>
        <dbReference type="EMBL" id="KEZ85467.1"/>
    </source>
</evidence>
<dbReference type="Pfam" id="PF09560">
    <property type="entry name" value="Spore_YunB"/>
    <property type="match status" value="1"/>
</dbReference>